<feature type="region of interest" description="Disordered" evidence="1">
    <location>
        <begin position="925"/>
        <end position="951"/>
    </location>
</feature>
<evidence type="ECO:0000256" key="1">
    <source>
        <dbReference type="SAM" id="MobiDB-lite"/>
    </source>
</evidence>
<feature type="compositionally biased region" description="Acidic residues" evidence="1">
    <location>
        <begin position="576"/>
        <end position="669"/>
    </location>
</feature>
<reference evidence="2" key="1">
    <citation type="submission" date="2021-05" db="EMBL/GenBank/DDBJ databases">
        <authorList>
            <person name="Alioto T."/>
            <person name="Alioto T."/>
            <person name="Gomez Garrido J."/>
        </authorList>
    </citation>
    <scope>NUCLEOTIDE SEQUENCE</scope>
</reference>
<accession>A0A8D8WWD5</accession>
<dbReference type="EMBL" id="HBUF01229762">
    <property type="protein sequence ID" value="CAG6672860.1"/>
    <property type="molecule type" value="Transcribed_RNA"/>
</dbReference>
<feature type="compositionally biased region" description="Acidic residues" evidence="1">
    <location>
        <begin position="429"/>
        <end position="444"/>
    </location>
</feature>
<feature type="compositionally biased region" description="Basic and acidic residues" evidence="1">
    <location>
        <begin position="463"/>
        <end position="474"/>
    </location>
</feature>
<name>A0A8D8WWD5_9HEMI</name>
<feature type="compositionally biased region" description="Basic residues" evidence="1">
    <location>
        <begin position="738"/>
        <end position="748"/>
    </location>
</feature>
<feature type="compositionally biased region" description="Acidic residues" evidence="1">
    <location>
        <begin position="925"/>
        <end position="945"/>
    </location>
</feature>
<feature type="compositionally biased region" description="Acidic residues" evidence="1">
    <location>
        <begin position="775"/>
        <end position="790"/>
    </location>
</feature>
<feature type="compositionally biased region" description="Polar residues" evidence="1">
    <location>
        <begin position="345"/>
        <end position="366"/>
    </location>
</feature>
<feature type="compositionally biased region" description="Low complexity" evidence="1">
    <location>
        <begin position="300"/>
        <end position="313"/>
    </location>
</feature>
<feature type="compositionally biased region" description="Acidic residues" evidence="1">
    <location>
        <begin position="391"/>
        <end position="419"/>
    </location>
</feature>
<organism evidence="2">
    <name type="scientific">Cacopsylla melanoneura</name>
    <dbReference type="NCBI Taxonomy" id="428564"/>
    <lineage>
        <taxon>Eukaryota</taxon>
        <taxon>Metazoa</taxon>
        <taxon>Ecdysozoa</taxon>
        <taxon>Arthropoda</taxon>
        <taxon>Hexapoda</taxon>
        <taxon>Insecta</taxon>
        <taxon>Pterygota</taxon>
        <taxon>Neoptera</taxon>
        <taxon>Paraneoptera</taxon>
        <taxon>Hemiptera</taxon>
        <taxon>Sternorrhyncha</taxon>
        <taxon>Psylloidea</taxon>
        <taxon>Psyllidae</taxon>
        <taxon>Psyllinae</taxon>
        <taxon>Cacopsylla</taxon>
    </lineage>
</organism>
<sequence>MSESTQPECLLTEDEMVESLKNTANLLSSRCILLEAAQLFDERNKTSAQPCNLETLADNFETTAQEYNDMIVTKVLLEEFTKTVDQSIILDHVLSDNSLNSSEDQIKLILENNQLEVIGDQLRHNGGAEKEARTREHLDYQTRIGEGLPQLKQSFVKTKKDEENVEMFNKAQKYLDKMEHMRNITQSMLSEYKFSEVKQDPELWAIYLRTLQPKTLADYYRSEPVANVAEAMESLNIEEPNQHNSSETNQHNSSEESVPNQHNSSDTNQHNSSVESEPNQHNSSEGSVDSAEEPNNTVLRRNSSQSTRRNNSNLGSAPSNTTLRSEGPNNVTLRTDGLLRRGNASFRSTNGPNNVSFKSGNSSFRSTGGLLDGSRLTRNEVSGIGRLALDESMESDEDVNEVSTDDAIESNDEAADDVSEVSSNHSESDQDEDGTSDPNDDENGINDGEARSNSSESDQDEDGSNKTEEKESGLRRSRRSITKMDSSKANVSERKGRSIRQSSQESPEPTNRSNNKSNRSNRNSSGTIRSTRKSSGTIRSSRTSSGTISQLNRSHRNEQLSARQIVTDNEEKSDIEASEEEEVGEESENESEELLVEEQEEFEEDNIVEVDEQEEREGESDSYEEIVEGDDEQETREEESDSYEEEIIEEEVISDEEEIEEVLEGEEENQSSYEEEKLEGTYYEDVVEEEEDNEQFYDAQEDVSVNEEHGNSADNEMSSEPPIRTPRKLRSTTAAKKVTPKKTRKQTKQKGQAQQKPTPKRRKLGNRPPPVQEESMTEDVTNEEEMVEDLNDSRLTSVSERNVLAEDQQYYDRIPRDQFSGIIPGEYFSQGLVYPGMVAPLYRDTSHGPLHPGLAQGPLYTGRYDPLFGTVQRQQYDDGGMYFQNQYGNMRGQYGNMPEQYEEGYGNETVMGEDEEDVEYEEIEEEYYEEVEEEEEDEEKEEEETNLYPQQYSPFLRNIIC</sequence>
<dbReference type="AlphaFoldDB" id="A0A8D8WWD5"/>
<protein>
    <submittedName>
        <fullName evidence="2">Uncharacterized protein</fullName>
    </submittedName>
</protein>
<evidence type="ECO:0000313" key="2">
    <source>
        <dbReference type="EMBL" id="CAG6672860.1"/>
    </source>
</evidence>
<proteinExistence type="predicted"/>
<feature type="region of interest" description="Disordered" evidence="1">
    <location>
        <begin position="387"/>
        <end position="794"/>
    </location>
</feature>
<feature type="compositionally biased region" description="Polar residues" evidence="1">
    <location>
        <begin position="499"/>
        <end position="509"/>
    </location>
</feature>
<feature type="compositionally biased region" description="Polar residues" evidence="1">
    <location>
        <begin position="314"/>
        <end position="333"/>
    </location>
</feature>
<feature type="compositionally biased region" description="Acidic residues" evidence="1">
    <location>
        <begin position="685"/>
        <end position="705"/>
    </location>
</feature>
<feature type="compositionally biased region" description="Low complexity" evidence="1">
    <location>
        <begin position="510"/>
        <end position="549"/>
    </location>
</feature>
<feature type="region of interest" description="Disordered" evidence="1">
    <location>
        <begin position="240"/>
        <end position="375"/>
    </location>
</feature>
<feature type="compositionally biased region" description="Polar residues" evidence="1">
    <location>
        <begin position="242"/>
        <end position="299"/>
    </location>
</feature>